<dbReference type="GO" id="GO:0001817">
    <property type="term" value="P:regulation of cytokine production"/>
    <property type="evidence" value="ECO:0007669"/>
    <property type="project" value="TreeGrafter"/>
</dbReference>
<evidence type="ECO:0000313" key="6">
    <source>
        <dbReference type="Proteomes" id="UP000551758"/>
    </source>
</evidence>
<dbReference type="GO" id="GO:0005102">
    <property type="term" value="F:signaling receptor binding"/>
    <property type="evidence" value="ECO:0007669"/>
    <property type="project" value="TreeGrafter"/>
</dbReference>
<dbReference type="InterPro" id="IPR043136">
    <property type="entry name" value="B30.2/SPRY_sf"/>
</dbReference>
<comment type="subcellular location">
    <subcellularLocation>
        <location evidence="1">Membrane</location>
    </subcellularLocation>
</comment>
<dbReference type="SUPFAM" id="SSF48726">
    <property type="entry name" value="Immunoglobulin"/>
    <property type="match status" value="1"/>
</dbReference>
<dbReference type="InterPro" id="IPR050504">
    <property type="entry name" value="IgSF_BTN/MOG"/>
</dbReference>
<reference evidence="5 6" key="1">
    <citation type="journal article" date="2020" name="Mol. Biol. Evol.">
        <title>Interspecific Gene Flow and the Evolution of Specialization in Black and White Rhinoceros.</title>
        <authorList>
            <person name="Moodley Y."/>
            <person name="Westbury M.V."/>
            <person name="Russo I.M."/>
            <person name="Gopalakrishnan S."/>
            <person name="Rakotoarivelo A."/>
            <person name="Olsen R.A."/>
            <person name="Prost S."/>
            <person name="Tunstall T."/>
            <person name="Ryder O.A."/>
            <person name="Dalen L."/>
            <person name="Bruford M.W."/>
        </authorList>
    </citation>
    <scope>NUCLEOTIDE SEQUENCE [LARGE SCALE GENOMIC DNA]</scope>
    <source>
        <strain evidence="5">SBR-YM</strain>
        <tissue evidence="5">Skin</tissue>
    </source>
</reference>
<evidence type="ECO:0000256" key="2">
    <source>
        <dbReference type="ARBA" id="ARBA00023136"/>
    </source>
</evidence>
<feature type="domain" description="B30.2/SPRY" evidence="4">
    <location>
        <begin position="1"/>
        <end position="64"/>
    </location>
</feature>
<dbReference type="SUPFAM" id="SSF49899">
    <property type="entry name" value="Concanavalin A-like lectins/glucanases"/>
    <property type="match status" value="1"/>
</dbReference>
<proteinExistence type="predicted"/>
<dbReference type="AlphaFoldDB" id="A0A7J7FAV6"/>
<name>A0A7J7FAV6_DICBM</name>
<evidence type="ECO:0000256" key="1">
    <source>
        <dbReference type="ARBA" id="ARBA00004370"/>
    </source>
</evidence>
<evidence type="ECO:0000313" key="5">
    <source>
        <dbReference type="EMBL" id="KAF5925150.1"/>
    </source>
</evidence>
<dbReference type="Gene3D" id="2.60.40.10">
    <property type="entry name" value="Immunoglobulins"/>
    <property type="match status" value="1"/>
</dbReference>
<dbReference type="InterPro" id="IPR013783">
    <property type="entry name" value="Ig-like_fold"/>
</dbReference>
<dbReference type="Proteomes" id="UP000551758">
    <property type="component" value="Unassembled WGS sequence"/>
</dbReference>
<gene>
    <name evidence="5" type="ORF">HPG69_008832</name>
</gene>
<keyword evidence="2" id="KW-0472">Membrane</keyword>
<dbReference type="GO" id="GO:0050852">
    <property type="term" value="P:T cell receptor signaling pathway"/>
    <property type="evidence" value="ECO:0007669"/>
    <property type="project" value="TreeGrafter"/>
</dbReference>
<dbReference type="Gene3D" id="2.60.120.920">
    <property type="match status" value="1"/>
</dbReference>
<dbReference type="InterPro" id="IPR003877">
    <property type="entry name" value="SPRY_dom"/>
</dbReference>
<accession>A0A7J7FAV6</accession>
<dbReference type="Pfam" id="PF00622">
    <property type="entry name" value="SPRY"/>
    <property type="match status" value="1"/>
</dbReference>
<dbReference type="InterPro" id="IPR013320">
    <property type="entry name" value="ConA-like_dom_sf"/>
</dbReference>
<evidence type="ECO:0000256" key="3">
    <source>
        <dbReference type="ARBA" id="ARBA00023319"/>
    </source>
</evidence>
<dbReference type="InterPro" id="IPR001870">
    <property type="entry name" value="B30.2/SPRY"/>
</dbReference>
<dbReference type="PANTHER" id="PTHR24100">
    <property type="entry name" value="BUTYROPHILIN"/>
    <property type="match status" value="1"/>
</dbReference>
<dbReference type="GO" id="GO:0009897">
    <property type="term" value="C:external side of plasma membrane"/>
    <property type="evidence" value="ECO:0007669"/>
    <property type="project" value="TreeGrafter"/>
</dbReference>
<keyword evidence="3" id="KW-0393">Immunoglobulin domain</keyword>
<dbReference type="PROSITE" id="PS50188">
    <property type="entry name" value="B302_SPRY"/>
    <property type="match status" value="1"/>
</dbReference>
<organism evidence="5 6">
    <name type="scientific">Diceros bicornis minor</name>
    <name type="common">South-central black rhinoceros</name>
    <dbReference type="NCBI Taxonomy" id="77932"/>
    <lineage>
        <taxon>Eukaryota</taxon>
        <taxon>Metazoa</taxon>
        <taxon>Chordata</taxon>
        <taxon>Craniata</taxon>
        <taxon>Vertebrata</taxon>
        <taxon>Euteleostomi</taxon>
        <taxon>Mammalia</taxon>
        <taxon>Eutheria</taxon>
        <taxon>Laurasiatheria</taxon>
        <taxon>Perissodactyla</taxon>
        <taxon>Rhinocerotidae</taxon>
        <taxon>Diceros</taxon>
    </lineage>
</organism>
<dbReference type="EMBL" id="JACDTQ010000823">
    <property type="protein sequence ID" value="KAF5925150.1"/>
    <property type="molecule type" value="Genomic_DNA"/>
</dbReference>
<dbReference type="InterPro" id="IPR036179">
    <property type="entry name" value="Ig-like_dom_sf"/>
</dbReference>
<comment type="caution">
    <text evidence="5">The sequence shown here is derived from an EMBL/GenBank/DDBJ whole genome shotgun (WGS) entry which is preliminary data.</text>
</comment>
<dbReference type="PANTHER" id="PTHR24100:SF139">
    <property type="entry name" value="BUTYROPHILIN SUBFAMILY 2 MEMBER A2"/>
    <property type="match status" value="1"/>
</dbReference>
<sequence>MPTLLKEAGEFLDYETGEVSFYNAMDGSHIYTFPHTSFSEPLCPVFGILTLDLTALTIFPSSLLSDLVSDLSLETPVTPGSADGNGDPQAELGEKRLKDTIGWLTHSRPILGSKPLIGYIGSTERTWSQVPQPCTLGLTGEEENFFRCFPVVTVPMSGLERRWIKRKSSSECQWRKENPQVNSGSSSACLHWSQVGSMPLSLIRFSERKINTSVCKTLQSEETSLLSWGQLIQSWPWWEETACYTATCHLRKVLRTWRCSGSVLVHKGGQEGTEEQMEEYRGRTIFVKEEISKGSVALIIHSVIAHKKGIYRCFFQGSKY</sequence>
<evidence type="ECO:0000259" key="4">
    <source>
        <dbReference type="PROSITE" id="PS50188"/>
    </source>
</evidence>
<protein>
    <recommendedName>
        <fullName evidence="4">B30.2/SPRY domain-containing protein</fullName>
    </recommendedName>
</protein>
<keyword evidence="6" id="KW-1185">Reference proteome</keyword>